<organism evidence="2 3">
    <name type="scientific">Halorubrum laminariae</name>
    <dbReference type="NCBI Taxonomy" id="1433523"/>
    <lineage>
        <taxon>Archaea</taxon>
        <taxon>Methanobacteriati</taxon>
        <taxon>Methanobacteriota</taxon>
        <taxon>Stenosarchaea group</taxon>
        <taxon>Halobacteria</taxon>
        <taxon>Halobacteriales</taxon>
        <taxon>Haloferacaceae</taxon>
        <taxon>Halorubrum</taxon>
    </lineage>
</organism>
<dbReference type="Gene3D" id="2.60.40.10">
    <property type="entry name" value="Immunoglobulins"/>
    <property type="match status" value="1"/>
</dbReference>
<dbReference type="PANTHER" id="PTHR35902">
    <property type="entry name" value="S-LAYER DOMAIN-LIKE PROTEIN-RELATED"/>
    <property type="match status" value="1"/>
</dbReference>
<dbReference type="AlphaFoldDB" id="A0ABD6BYS9"/>
<comment type="caution">
    <text evidence="2">The sequence shown here is derived from an EMBL/GenBank/DDBJ whole genome shotgun (WGS) entry which is preliminary data.</text>
</comment>
<evidence type="ECO:0000259" key="1">
    <source>
        <dbReference type="Pfam" id="PF07705"/>
    </source>
</evidence>
<name>A0ABD6BYS9_9EURY</name>
<dbReference type="PANTHER" id="PTHR35902:SF6">
    <property type="entry name" value="CONSERVED WITHIN P. AEROPHILUM"/>
    <property type="match status" value="1"/>
</dbReference>
<gene>
    <name evidence="2" type="ORF">ACFR9T_05260</name>
</gene>
<dbReference type="Proteomes" id="UP001597185">
    <property type="component" value="Unassembled WGS sequence"/>
</dbReference>
<dbReference type="InterPro" id="IPR011635">
    <property type="entry name" value="CARDB"/>
</dbReference>
<feature type="domain" description="CARDB" evidence="1">
    <location>
        <begin position="161"/>
        <end position="236"/>
    </location>
</feature>
<dbReference type="RefSeq" id="WP_256416701.1">
    <property type="nucleotide sequence ID" value="NZ_JANHDL010000001.1"/>
</dbReference>
<accession>A0ABD6BYS9</accession>
<proteinExistence type="predicted"/>
<reference evidence="2 3" key="1">
    <citation type="journal article" date="2019" name="Int. J. Syst. Evol. Microbiol.">
        <title>The Global Catalogue of Microorganisms (GCM) 10K type strain sequencing project: providing services to taxonomists for standard genome sequencing and annotation.</title>
        <authorList>
            <consortium name="The Broad Institute Genomics Platform"/>
            <consortium name="The Broad Institute Genome Sequencing Center for Infectious Disease"/>
            <person name="Wu L."/>
            <person name="Ma J."/>
        </authorList>
    </citation>
    <scope>NUCLEOTIDE SEQUENCE [LARGE SCALE GENOMIC DNA]</scope>
    <source>
        <strain evidence="2 3">CGMCC 1.12689</strain>
    </source>
</reference>
<dbReference type="InterPro" id="IPR013783">
    <property type="entry name" value="Ig-like_fold"/>
</dbReference>
<dbReference type="EMBL" id="JBHUDB010000001">
    <property type="protein sequence ID" value="MFD1569995.1"/>
    <property type="molecule type" value="Genomic_DNA"/>
</dbReference>
<dbReference type="Pfam" id="PF07705">
    <property type="entry name" value="CARDB"/>
    <property type="match status" value="1"/>
</dbReference>
<evidence type="ECO:0000313" key="2">
    <source>
        <dbReference type="EMBL" id="MFD1569995.1"/>
    </source>
</evidence>
<evidence type="ECO:0000313" key="3">
    <source>
        <dbReference type="Proteomes" id="UP001597185"/>
    </source>
</evidence>
<protein>
    <submittedName>
        <fullName evidence="2">CARDB domain-containing protein</fullName>
    </submittedName>
</protein>
<keyword evidence="3" id="KW-1185">Reference proteome</keyword>
<sequence length="391" mass="39828">MVQTSDIGCGRRVLVGVLACLVLAGGLAAGGSAAPPQVFVSSVDVSDDEPTAGDSIVVTPTVSYSGSEDGSFEVTQVTLEGLDGTRHADESDLGTLGSGDALDVPLGATLESPGETRLVVHVRGVQYGSDGRLDRISHTKRPVFVSVSEPSTPTETTPQLGIEADEMTTGAESTVSVVVSNGGDDELTDLSLELSGLGGTANQTKLDPALGAANSTTITFRVRPAEPGTHPINATLRYDGGHVAASETVDVAPLADDVAVYATLDERNGTDVLRYRLTNHGNAPVRNAVLSGTTADASLPTTALRTVDPGSAETTVVELNDRPTGQATVSAAYETGGTTGETNETVTLGADGTSSGDRGIGGLFDPLVLLSGGVFMTGSTLAYQTLRGRGR</sequence>